<evidence type="ECO:0000313" key="3">
    <source>
        <dbReference type="Proteomes" id="UP000638014"/>
    </source>
</evidence>
<organism evidence="2 3">
    <name type="scientific">Neiella litorisoli</name>
    <dbReference type="NCBI Taxonomy" id="2771431"/>
    <lineage>
        <taxon>Bacteria</taxon>
        <taxon>Pseudomonadati</taxon>
        <taxon>Pseudomonadota</taxon>
        <taxon>Gammaproteobacteria</taxon>
        <taxon>Alteromonadales</taxon>
        <taxon>Echinimonadaceae</taxon>
        <taxon>Neiella</taxon>
    </lineage>
</organism>
<protein>
    <submittedName>
        <fullName evidence="2">Phytase</fullName>
    </submittedName>
</protein>
<dbReference type="RefSeq" id="WP_191143970.1">
    <property type="nucleotide sequence ID" value="NZ_JACXAF010000005.1"/>
</dbReference>
<dbReference type="EMBL" id="JACXAF010000005">
    <property type="protein sequence ID" value="MBD1388871.1"/>
    <property type="molecule type" value="Genomic_DNA"/>
</dbReference>
<name>A0A8J6QIS9_9GAMM</name>
<accession>A0A8J6QIS9</accession>
<evidence type="ECO:0000313" key="2">
    <source>
        <dbReference type="EMBL" id="MBD1388871.1"/>
    </source>
</evidence>
<dbReference type="PROSITE" id="PS51662">
    <property type="entry name" value="BP_PHYTASE"/>
    <property type="match status" value="2"/>
</dbReference>
<sequence>MFSISHNFIQGIVGRSSRFGLATAVIGTLTIAGCQQEQSQPKALELLPSANVSWLDATNRNAQSRQLKGAVWQAQLLDDGRAMLVERQPDNAARAERLQIEFADMLADEFCLYASPISDNLYAFVQDGRARSEQWLLAERGKLLNDAIKVRQLPVGYDTSLCVVDDRRGHLYMTEEAVGVWRYHAEPETMTERQPVAMEQPWGTLQGKVEAMSWLSDGRLALLTSDELQLLSTESSDFSGPMTVARWPFDVAVNNGHDQVEFERMWWSDTDTGQLTVALGNDDVAEVWTGQLAKDQTLLAAYQQAGMDAIAEVQPSYQTAPAEQTGDAMDDPAIWFNPNRAAHSLVLGTHKKHGLYVYDLQGNTLQVLADGQLNNVDVRSLEQPIGPYYGIASASRRDDNTVVLYGIRADRKVIKLAKFETPLSKIYGICMGFVEGQLAVFPNDKDGRVLHYQVGTDQTAQSWQPKLMQTFKLGSQPEGCVVDDVRQQLFVGEEDVGVWMMPLNQDDANWQAIAQVGQQLHADVEGVAIARGEPDLLVVSSQGNDSYVLYQASFPYEYVGRFRVGLNAEKGIDGSSETDGLDVLTMPLNTDFPNGVLVVQDGRNLMPDQPQNFKFVSWANVLDRLRTADQQ</sequence>
<evidence type="ECO:0000259" key="1">
    <source>
        <dbReference type="PROSITE" id="PS51662"/>
    </source>
</evidence>
<dbReference type="Pfam" id="PF02333">
    <property type="entry name" value="Phytase"/>
    <property type="match status" value="2"/>
</dbReference>
<reference evidence="2" key="1">
    <citation type="submission" date="2020-09" db="EMBL/GenBank/DDBJ databases">
        <title>A novel bacterium of genus Neiella, isolated from South China Sea.</title>
        <authorList>
            <person name="Huang H."/>
            <person name="Mo K."/>
            <person name="Hu Y."/>
        </authorList>
    </citation>
    <scope>NUCLEOTIDE SEQUENCE</scope>
    <source>
        <strain evidence="2">HB171785</strain>
    </source>
</reference>
<dbReference type="GO" id="GO:0016158">
    <property type="term" value="F:inositol hexakisphosphate 3-phosphatase activity"/>
    <property type="evidence" value="ECO:0007669"/>
    <property type="project" value="InterPro"/>
</dbReference>
<dbReference type="InterPro" id="IPR011042">
    <property type="entry name" value="6-blade_b-propeller_TolB-like"/>
</dbReference>
<keyword evidence="3" id="KW-1185">Reference proteome</keyword>
<dbReference type="SUPFAM" id="SSF50956">
    <property type="entry name" value="Thermostable phytase (3-phytase)"/>
    <property type="match status" value="2"/>
</dbReference>
<dbReference type="AlphaFoldDB" id="A0A8J6QIS9"/>
<dbReference type="Proteomes" id="UP000638014">
    <property type="component" value="Unassembled WGS sequence"/>
</dbReference>
<comment type="caution">
    <text evidence="2">The sequence shown here is derived from an EMBL/GenBank/DDBJ whole genome shotgun (WGS) entry which is preliminary data.</text>
</comment>
<feature type="domain" description="BPP" evidence="1">
    <location>
        <begin position="303"/>
        <end position="625"/>
    </location>
</feature>
<dbReference type="Gene3D" id="2.120.10.30">
    <property type="entry name" value="TolB, C-terminal domain"/>
    <property type="match status" value="2"/>
</dbReference>
<gene>
    <name evidence="2" type="ORF">IC617_05475</name>
</gene>
<proteinExistence type="predicted"/>
<dbReference type="InterPro" id="IPR003431">
    <property type="entry name" value="B-propeller_Phytase"/>
</dbReference>
<feature type="domain" description="BPP" evidence="1">
    <location>
        <begin position="1"/>
        <end position="298"/>
    </location>
</feature>